<evidence type="ECO:0000313" key="2">
    <source>
        <dbReference type="EMBL" id="RYR33101.1"/>
    </source>
</evidence>
<dbReference type="AlphaFoldDB" id="A0A445B379"/>
<sequence>MSNNLYCLPENGERLALGVVVELGLEDVMDVVRIGGDVVIEDVEVRHHDLILELKRRKEKIGKKNVKVKKEKSSLRDFLSSDVRKVIYLLYRQLQLLGYEHTLYRLDQAEQIVGRLNRMAPRILHTRRNSMRRPPEYIRTYFRRAGFEYVAYMLLASALIERLRPESYTFHLPCREMTITLQDVAYQLGLNIDSDPISGCIGWWE</sequence>
<dbReference type="EMBL" id="SDMP01000010">
    <property type="protein sequence ID" value="RYR33101.1"/>
    <property type="molecule type" value="Genomic_DNA"/>
</dbReference>
<organism evidence="2 3">
    <name type="scientific">Arachis hypogaea</name>
    <name type="common">Peanut</name>
    <dbReference type="NCBI Taxonomy" id="3818"/>
    <lineage>
        <taxon>Eukaryota</taxon>
        <taxon>Viridiplantae</taxon>
        <taxon>Streptophyta</taxon>
        <taxon>Embryophyta</taxon>
        <taxon>Tracheophyta</taxon>
        <taxon>Spermatophyta</taxon>
        <taxon>Magnoliopsida</taxon>
        <taxon>eudicotyledons</taxon>
        <taxon>Gunneridae</taxon>
        <taxon>Pentapetalae</taxon>
        <taxon>rosids</taxon>
        <taxon>fabids</taxon>
        <taxon>Fabales</taxon>
        <taxon>Fabaceae</taxon>
        <taxon>Papilionoideae</taxon>
        <taxon>50 kb inversion clade</taxon>
        <taxon>dalbergioids sensu lato</taxon>
        <taxon>Dalbergieae</taxon>
        <taxon>Pterocarpus clade</taxon>
        <taxon>Arachis</taxon>
    </lineage>
</organism>
<keyword evidence="3" id="KW-1185">Reference proteome</keyword>
<dbReference type="PANTHER" id="PTHR46033">
    <property type="entry name" value="PROTEIN MAIN-LIKE 2"/>
    <property type="match status" value="1"/>
</dbReference>
<dbReference type="InterPro" id="IPR019557">
    <property type="entry name" value="AminoTfrase-like_pln_mobile"/>
</dbReference>
<dbReference type="GO" id="GO:0010073">
    <property type="term" value="P:meristem maintenance"/>
    <property type="evidence" value="ECO:0007669"/>
    <property type="project" value="InterPro"/>
</dbReference>
<accession>A0A445B379</accession>
<protein>
    <recommendedName>
        <fullName evidence="1">Aminotransferase-like plant mobile domain-containing protein</fullName>
    </recommendedName>
</protein>
<gene>
    <name evidence="2" type="ORF">Ahy_A10g047673</name>
</gene>
<evidence type="ECO:0000313" key="3">
    <source>
        <dbReference type="Proteomes" id="UP000289738"/>
    </source>
</evidence>
<feature type="domain" description="Aminotransferase-like plant mobile" evidence="1">
    <location>
        <begin position="155"/>
        <end position="198"/>
    </location>
</feature>
<reference evidence="2 3" key="1">
    <citation type="submission" date="2019-01" db="EMBL/GenBank/DDBJ databases">
        <title>Sequencing of cultivated peanut Arachis hypogaea provides insights into genome evolution and oil improvement.</title>
        <authorList>
            <person name="Chen X."/>
        </authorList>
    </citation>
    <scope>NUCLEOTIDE SEQUENCE [LARGE SCALE GENOMIC DNA]</scope>
    <source>
        <strain evidence="3">cv. Fuhuasheng</strain>
        <tissue evidence="2">Leaves</tissue>
    </source>
</reference>
<name>A0A445B379_ARAHY</name>
<comment type="caution">
    <text evidence="2">The sequence shown here is derived from an EMBL/GenBank/DDBJ whole genome shotgun (WGS) entry which is preliminary data.</text>
</comment>
<dbReference type="Pfam" id="PF10536">
    <property type="entry name" value="PMD"/>
    <property type="match status" value="1"/>
</dbReference>
<dbReference type="PANTHER" id="PTHR46033:SF8">
    <property type="entry name" value="PROTEIN MAINTENANCE OF MERISTEMS-LIKE"/>
    <property type="match status" value="1"/>
</dbReference>
<dbReference type="Proteomes" id="UP000289738">
    <property type="component" value="Chromosome A10"/>
</dbReference>
<dbReference type="InterPro" id="IPR044824">
    <property type="entry name" value="MAIN-like"/>
</dbReference>
<proteinExistence type="predicted"/>
<evidence type="ECO:0000259" key="1">
    <source>
        <dbReference type="Pfam" id="PF10536"/>
    </source>
</evidence>